<dbReference type="PANTHER" id="PTHR21261">
    <property type="entry name" value="BEAT PROTEIN"/>
    <property type="match status" value="1"/>
</dbReference>
<sequence>MMTVCCCCVNVAHEVYQSNATVVTLNNVQKEMTGLYKCEVSADAPFFHTVIRSSNLVVIEKPVTVPEILVEKTKYSLGEKIRANCTSRSSYPAANLTFYVNNMPIGTSDLTKLYWYVKSERGGLETSLLELETTAVPSLFVDGRLRLRCIATQYNLYRKAADAWLQEDMPQLAHVLGPSHPNPDFEESSQSADHCSLTSYLWLLVAVNLLR</sequence>
<accession>A0A6A4JFA7</accession>
<dbReference type="InterPro" id="IPR013783">
    <property type="entry name" value="Ig-like_fold"/>
</dbReference>
<evidence type="ECO:0000256" key="1">
    <source>
        <dbReference type="ARBA" id="ARBA00023157"/>
    </source>
</evidence>
<protein>
    <recommendedName>
        <fullName evidence="2">CD80-like immunoglobulin C2-set domain-containing protein</fullName>
    </recommendedName>
</protein>
<dbReference type="OrthoDB" id="6343941at2759"/>
<dbReference type="Proteomes" id="UP000466442">
    <property type="component" value="Unassembled WGS sequence"/>
</dbReference>
<keyword evidence="1" id="KW-1015">Disulfide bond</keyword>
<evidence type="ECO:0000313" key="3">
    <source>
        <dbReference type="EMBL" id="KAF6206295.1"/>
    </source>
</evidence>
<organism evidence="3 4">
    <name type="scientific">Apolygus lucorum</name>
    <name type="common">Small green plant bug</name>
    <name type="synonym">Lygocoris lucorum</name>
    <dbReference type="NCBI Taxonomy" id="248454"/>
    <lineage>
        <taxon>Eukaryota</taxon>
        <taxon>Metazoa</taxon>
        <taxon>Ecdysozoa</taxon>
        <taxon>Arthropoda</taxon>
        <taxon>Hexapoda</taxon>
        <taxon>Insecta</taxon>
        <taxon>Pterygota</taxon>
        <taxon>Neoptera</taxon>
        <taxon>Paraneoptera</taxon>
        <taxon>Hemiptera</taxon>
        <taxon>Heteroptera</taxon>
        <taxon>Panheteroptera</taxon>
        <taxon>Cimicomorpha</taxon>
        <taxon>Miridae</taxon>
        <taxon>Mirini</taxon>
        <taxon>Apolygus</taxon>
    </lineage>
</organism>
<dbReference type="AlphaFoldDB" id="A0A6A4JFA7"/>
<reference evidence="3" key="1">
    <citation type="journal article" date="2021" name="Mol. Ecol. Resour.">
        <title>Apolygus lucorum genome provides insights into omnivorousness and mesophyll feeding.</title>
        <authorList>
            <person name="Liu Y."/>
            <person name="Liu H."/>
            <person name="Wang H."/>
            <person name="Huang T."/>
            <person name="Liu B."/>
            <person name="Yang B."/>
            <person name="Yin L."/>
            <person name="Li B."/>
            <person name="Zhang Y."/>
            <person name="Zhang S."/>
            <person name="Jiang F."/>
            <person name="Zhang X."/>
            <person name="Ren Y."/>
            <person name="Wang B."/>
            <person name="Wang S."/>
            <person name="Lu Y."/>
            <person name="Wu K."/>
            <person name="Fan W."/>
            <person name="Wang G."/>
        </authorList>
    </citation>
    <scope>NUCLEOTIDE SEQUENCE</scope>
    <source>
        <strain evidence="3">12Hb</strain>
    </source>
</reference>
<comment type="caution">
    <text evidence="3">The sequence shown here is derived from an EMBL/GenBank/DDBJ whole genome shotgun (WGS) entry which is preliminary data.</text>
</comment>
<dbReference type="PANTHER" id="PTHR21261:SF17">
    <property type="entry name" value="BEAT VI"/>
    <property type="match status" value="1"/>
</dbReference>
<dbReference type="InterPro" id="IPR013162">
    <property type="entry name" value="CD80_C2-set"/>
</dbReference>
<name>A0A6A4JFA7_APOLU</name>
<dbReference type="Gene3D" id="2.60.40.10">
    <property type="entry name" value="Immunoglobulins"/>
    <property type="match status" value="1"/>
</dbReference>
<proteinExistence type="predicted"/>
<keyword evidence="4" id="KW-1185">Reference proteome</keyword>
<dbReference type="Pfam" id="PF08205">
    <property type="entry name" value="C2-set_2"/>
    <property type="match status" value="1"/>
</dbReference>
<evidence type="ECO:0000313" key="4">
    <source>
        <dbReference type="Proteomes" id="UP000466442"/>
    </source>
</evidence>
<gene>
    <name evidence="3" type="ORF">GE061_017525</name>
</gene>
<evidence type="ECO:0000259" key="2">
    <source>
        <dbReference type="Pfam" id="PF08205"/>
    </source>
</evidence>
<dbReference type="EMBL" id="WIXP02000008">
    <property type="protein sequence ID" value="KAF6206295.1"/>
    <property type="molecule type" value="Genomic_DNA"/>
</dbReference>
<feature type="domain" description="CD80-like immunoglobulin C2-set" evidence="2">
    <location>
        <begin position="71"/>
        <end position="112"/>
    </location>
</feature>